<feature type="region of interest" description="Disordered" evidence="6">
    <location>
        <begin position="776"/>
        <end position="797"/>
    </location>
</feature>
<evidence type="ECO:0000256" key="7">
    <source>
        <dbReference type="SAM" id="Phobius"/>
    </source>
</evidence>
<dbReference type="Pfam" id="PF01594">
    <property type="entry name" value="AI-2E_transport"/>
    <property type="match status" value="1"/>
</dbReference>
<evidence type="ECO:0000256" key="5">
    <source>
        <dbReference type="ARBA" id="ARBA00023136"/>
    </source>
</evidence>
<dbReference type="Pfam" id="PF01590">
    <property type="entry name" value="GAF"/>
    <property type="match status" value="1"/>
</dbReference>
<protein>
    <submittedName>
        <fullName evidence="9">Putative PurR-regulated permease PerM</fullName>
    </submittedName>
</protein>
<feature type="transmembrane region" description="Helical" evidence="7">
    <location>
        <begin position="343"/>
        <end position="368"/>
    </location>
</feature>
<dbReference type="PANTHER" id="PTHR43102:SF2">
    <property type="entry name" value="GAF DOMAIN-CONTAINING PROTEIN"/>
    <property type="match status" value="1"/>
</dbReference>
<name>A0A562NUP8_9RHOB</name>
<dbReference type="Proteomes" id="UP000316225">
    <property type="component" value="Unassembled WGS sequence"/>
</dbReference>
<dbReference type="GO" id="GO:0031419">
    <property type="term" value="F:cobalamin binding"/>
    <property type="evidence" value="ECO:0007669"/>
    <property type="project" value="InterPro"/>
</dbReference>
<evidence type="ECO:0000256" key="6">
    <source>
        <dbReference type="SAM" id="MobiDB-lite"/>
    </source>
</evidence>
<feature type="compositionally biased region" description="Polar residues" evidence="6">
    <location>
        <begin position="787"/>
        <end position="797"/>
    </location>
</feature>
<dbReference type="OrthoDB" id="9799225at2"/>
<gene>
    <name evidence="9" type="ORF">IQ24_01169</name>
</gene>
<dbReference type="GO" id="GO:0016020">
    <property type="term" value="C:membrane"/>
    <property type="evidence" value="ECO:0007669"/>
    <property type="project" value="UniProtKB-SubCell"/>
</dbReference>
<dbReference type="PANTHER" id="PTHR43102">
    <property type="entry name" value="SLR1143 PROTEIN"/>
    <property type="match status" value="1"/>
</dbReference>
<feature type="transmembrane region" description="Helical" evidence="7">
    <location>
        <begin position="275"/>
        <end position="298"/>
    </location>
</feature>
<comment type="subcellular location">
    <subcellularLocation>
        <location evidence="1">Membrane</location>
        <topology evidence="1">Multi-pass membrane protein</topology>
    </subcellularLocation>
</comment>
<evidence type="ECO:0000259" key="8">
    <source>
        <dbReference type="SMART" id="SM00065"/>
    </source>
</evidence>
<dbReference type="InterPro" id="IPR003018">
    <property type="entry name" value="GAF"/>
</dbReference>
<feature type="domain" description="GAF" evidence="8">
    <location>
        <begin position="631"/>
        <end position="783"/>
    </location>
</feature>
<dbReference type="Gene3D" id="3.30.450.40">
    <property type="match status" value="1"/>
</dbReference>
<reference evidence="9 10" key="1">
    <citation type="journal article" date="2015" name="Stand. Genomic Sci.">
        <title>Genomic Encyclopedia of Bacterial and Archaeal Type Strains, Phase III: the genomes of soil and plant-associated and newly described type strains.</title>
        <authorList>
            <person name="Whitman W.B."/>
            <person name="Woyke T."/>
            <person name="Klenk H.P."/>
            <person name="Zhou Y."/>
            <person name="Lilburn T.G."/>
            <person name="Beck B.J."/>
            <person name="De Vos P."/>
            <person name="Vandamme P."/>
            <person name="Eisen J.A."/>
            <person name="Garrity G."/>
            <person name="Hugenholtz P."/>
            <person name="Kyrpides N.C."/>
        </authorList>
    </citation>
    <scope>NUCLEOTIDE SEQUENCE [LARGE SCALE GENOMIC DNA]</scope>
    <source>
        <strain evidence="9 10">CGMCC 1.5364</strain>
    </source>
</reference>
<dbReference type="InterPro" id="IPR029016">
    <property type="entry name" value="GAF-like_dom_sf"/>
</dbReference>
<dbReference type="GO" id="GO:0046872">
    <property type="term" value="F:metal ion binding"/>
    <property type="evidence" value="ECO:0007669"/>
    <property type="project" value="InterPro"/>
</dbReference>
<dbReference type="SUPFAM" id="SSF52242">
    <property type="entry name" value="Cobalamin (vitamin B12)-binding domain"/>
    <property type="match status" value="1"/>
</dbReference>
<evidence type="ECO:0000256" key="2">
    <source>
        <dbReference type="ARBA" id="ARBA00009773"/>
    </source>
</evidence>
<feature type="transmembrane region" description="Helical" evidence="7">
    <location>
        <begin position="305"/>
        <end position="323"/>
    </location>
</feature>
<feature type="transmembrane region" description="Helical" evidence="7">
    <location>
        <begin position="80"/>
        <end position="101"/>
    </location>
</feature>
<keyword evidence="5 7" id="KW-0472">Membrane</keyword>
<dbReference type="InterPro" id="IPR002549">
    <property type="entry name" value="AI-2E-like"/>
</dbReference>
<evidence type="ECO:0000256" key="1">
    <source>
        <dbReference type="ARBA" id="ARBA00004141"/>
    </source>
</evidence>
<dbReference type="InterPro" id="IPR036724">
    <property type="entry name" value="Cobalamin-bd_sf"/>
</dbReference>
<feature type="transmembrane region" description="Helical" evidence="7">
    <location>
        <begin position="53"/>
        <end position="73"/>
    </location>
</feature>
<feature type="transmembrane region" description="Helical" evidence="7">
    <location>
        <begin position="179"/>
        <end position="205"/>
    </location>
</feature>
<evidence type="ECO:0000313" key="10">
    <source>
        <dbReference type="Proteomes" id="UP000316225"/>
    </source>
</evidence>
<keyword evidence="3 7" id="KW-0812">Transmembrane</keyword>
<comment type="similarity">
    <text evidence="2">Belongs to the autoinducer-2 exporter (AI-2E) (TC 2.A.86) family.</text>
</comment>
<dbReference type="RefSeq" id="WP_145396874.1">
    <property type="nucleotide sequence ID" value="NZ_VLKU01000003.1"/>
</dbReference>
<keyword evidence="10" id="KW-1185">Reference proteome</keyword>
<evidence type="ECO:0000256" key="4">
    <source>
        <dbReference type="ARBA" id="ARBA00022989"/>
    </source>
</evidence>
<dbReference type="AlphaFoldDB" id="A0A562NUP8"/>
<feature type="transmembrane region" description="Helical" evidence="7">
    <location>
        <begin position="28"/>
        <end position="47"/>
    </location>
</feature>
<dbReference type="SUPFAM" id="SSF55781">
    <property type="entry name" value="GAF domain-like"/>
    <property type="match status" value="1"/>
</dbReference>
<organism evidence="9 10">
    <name type="scientific">Paracoccus sulfuroxidans</name>
    <dbReference type="NCBI Taxonomy" id="384678"/>
    <lineage>
        <taxon>Bacteria</taxon>
        <taxon>Pseudomonadati</taxon>
        <taxon>Pseudomonadota</taxon>
        <taxon>Alphaproteobacteria</taxon>
        <taxon>Rhodobacterales</taxon>
        <taxon>Paracoccaceae</taxon>
        <taxon>Paracoccus</taxon>
    </lineage>
</organism>
<feature type="transmembrane region" description="Helical" evidence="7">
    <location>
        <begin position="244"/>
        <end position="269"/>
    </location>
</feature>
<sequence length="797" mass="86345">MPSESHRTAVEAQTPVAIPVVPREQGDILHLAAWLIVAAIIIAGLYLGQGVLIPLAIAFLISFALSPLVGWFTRLGLSRILSVIVVMLFVGTFFGALGLLVGSQVRTLSAQLPTYQSTIRTKIDDLGQQMRGPGVFDGALETVDTVQKEVAHAVQGDEPVAPTQKVEVVNPPASPFETAITWLAPALEPVATAGIVLVFVFLALLDRSDLRDRLIRLLGGNLHRTTDAMEEAGTRISKYLLMQLLVNVLYAIPMALGLWVIGVPGWILWGTLAAIMRFIPYVGPMLSAIFPISLAFAVDPGWSMVLWTVALIVILEAVSGNVIEPMLYGTSTGLSALSLIAAATFWTALWGPVGLVLSTPLTVCLLVVGRNLPQLQFLDILLGSTPVLDVPTRIYQRLIADDPDEAIDIIDDAIGDGEVAEFYNDHGIAVLRQARDDYLNNARAEHRLRVVNGLDDILEDLREEYPPAFPADTPPVVACVGGKWEIDDAAAEMLAHALQLKGIAAVPRPAGVANARYVDKLALDGVDIVCLSYFSRDPERAVRAICRRLRHRWPGIRIVLTLWDAEPALLKTEKVQSLGADEVATSISEAVGRVRRMITPEAITEEQTAPAPENDAERVEALLATEVLDGSAREDLDALAKRAADVFHVKFAVISAIDADREFIIGQSMDLPGDLTRDGTDMITMPRDEAICDHVVSSGETLVVNDTERDPRFVDHPAIQLWSTRFYAGAPLRTADGMVLGALCLLDTEPRKLNEEELELLDTMAADVVSVITGEDVVDPEPKKQESSATVGQNLPD</sequence>
<keyword evidence="4 7" id="KW-1133">Transmembrane helix</keyword>
<accession>A0A562NUP8</accession>
<dbReference type="SMART" id="SM00065">
    <property type="entry name" value="GAF"/>
    <property type="match status" value="1"/>
</dbReference>
<dbReference type="EMBL" id="VLKU01000003">
    <property type="protein sequence ID" value="TWI35811.1"/>
    <property type="molecule type" value="Genomic_DNA"/>
</dbReference>
<comment type="caution">
    <text evidence="9">The sequence shown here is derived from an EMBL/GenBank/DDBJ whole genome shotgun (WGS) entry which is preliminary data.</text>
</comment>
<evidence type="ECO:0000313" key="9">
    <source>
        <dbReference type="EMBL" id="TWI35811.1"/>
    </source>
</evidence>
<proteinExistence type="inferred from homology"/>
<evidence type="ECO:0000256" key="3">
    <source>
        <dbReference type="ARBA" id="ARBA00022692"/>
    </source>
</evidence>